<reference evidence="22 23" key="1">
    <citation type="submission" date="2024-09" db="EMBL/GenBank/DDBJ databases">
        <title>Rethinking Asexuality: The Enigmatic Case of Functional Sexual Genes in Lepraria (Stereocaulaceae).</title>
        <authorList>
            <person name="Doellman M."/>
            <person name="Sun Y."/>
            <person name="Barcenas-Pena A."/>
            <person name="Lumbsch H.T."/>
            <person name="Grewe F."/>
        </authorList>
    </citation>
    <scope>NUCLEOTIDE SEQUENCE [LARGE SCALE GENOMIC DNA]</scope>
    <source>
        <strain evidence="22 23">Mercado 3170</strain>
    </source>
</reference>
<dbReference type="InterPro" id="IPR027388">
    <property type="entry name" value="Ku70_bridge/pillars_dom_sf"/>
</dbReference>
<dbReference type="PIRSF" id="PIRSF003033">
    <property type="entry name" value="Ku70"/>
    <property type="match status" value="1"/>
</dbReference>
<dbReference type="SMART" id="SM00513">
    <property type="entry name" value="SAP"/>
    <property type="match status" value="1"/>
</dbReference>
<dbReference type="InterPro" id="IPR016194">
    <property type="entry name" value="SPOC-like_C_dom_sf"/>
</dbReference>
<comment type="catalytic activity">
    <reaction evidence="19">
        <text>ATP + H2O = ADP + phosphate + H(+)</text>
        <dbReference type="Rhea" id="RHEA:13065"/>
        <dbReference type="ChEBI" id="CHEBI:15377"/>
        <dbReference type="ChEBI" id="CHEBI:15378"/>
        <dbReference type="ChEBI" id="CHEBI:30616"/>
        <dbReference type="ChEBI" id="CHEBI:43474"/>
        <dbReference type="ChEBI" id="CHEBI:456216"/>
        <dbReference type="EC" id="3.6.4.12"/>
    </reaction>
</comment>
<keyword evidence="14" id="KW-0233">DNA recombination</keyword>
<dbReference type="InterPro" id="IPR006164">
    <property type="entry name" value="DNA_bd_Ku70/Ku80"/>
</dbReference>
<keyword evidence="13" id="KW-0238">DNA-binding</keyword>
<evidence type="ECO:0000256" key="8">
    <source>
        <dbReference type="ARBA" id="ARBA00022763"/>
    </source>
</evidence>
<name>A0ABR4AGW2_9LECA</name>
<keyword evidence="15" id="KW-0234">DNA repair</keyword>
<comment type="caution">
    <text evidence="22">The sequence shown here is derived from an EMBL/GenBank/DDBJ whole genome shotgun (WGS) entry which is preliminary data.</text>
</comment>
<evidence type="ECO:0000313" key="23">
    <source>
        <dbReference type="Proteomes" id="UP001590950"/>
    </source>
</evidence>
<sequence>MADENKWKPPGDEEEEEEELDETAYKSAKDAVLFVIEVSELMLTAPPPVGRKEQDQDTPVSAALKCAYTLMQQRIISNPNDMMGVLLYGTEQTKFQKEEQARGALAYPHCYLLTDLDIPAAEDVKALRSLVEDEEESKKLLVPSKERVSMANVLFCANQIFTTKAPNFASRRLFIVTDDDDPHEKDKALKSSAAVRAKDLYDLGVIIELFPISRLDHEFDRSKFYDDIVYNTRPTDPEAPAPIFGTAAPTSTSDGISLLRSLLSSINSKAVARRALFSSVPLEIGPGFRISVKGYIIFKRQEPKRSCYIWLEGEKPQIATGTTTQIADDTARTVDKVEIKKAYKFGGEQITFTPEEVSQLRHFGDPGIRIIGFKPQSMLPFWANTRPSTFIYPSEDDYVGSTRVFSALQQKLLKDKKMALAWFIARKNASPVIAAILPGAEKQDDNGAQIIPPGMWLWPLPFADDIRQNPDTNLIRAPEPLIDSMRTVIQQLQLPKAIYDPRKYPNPALQWHYRILQAMALEEDLPEKPEDKTVPKYKQIHKRAGAYVVDWGHELHRQFEEWRMENESAVVLGKRPAKDDMAVRGAKRAKGDDGEGTAEVDDGQMMKAFEKQTVGKMTIPQLKSWLQAKGRPVGGKKAQLVERVEEFFEQK</sequence>
<dbReference type="NCBIfam" id="TIGR00578">
    <property type="entry name" value="ku70"/>
    <property type="match status" value="1"/>
</dbReference>
<evidence type="ECO:0000256" key="2">
    <source>
        <dbReference type="ARBA" id="ARBA00004574"/>
    </source>
</evidence>
<evidence type="ECO:0000256" key="6">
    <source>
        <dbReference type="ARBA" id="ARBA00022454"/>
    </source>
</evidence>
<evidence type="ECO:0000256" key="9">
    <source>
        <dbReference type="ARBA" id="ARBA00022801"/>
    </source>
</evidence>
<evidence type="ECO:0000256" key="1">
    <source>
        <dbReference type="ARBA" id="ARBA00004123"/>
    </source>
</evidence>
<evidence type="ECO:0000259" key="21">
    <source>
        <dbReference type="PROSITE" id="PS50800"/>
    </source>
</evidence>
<dbReference type="PANTHER" id="PTHR12604:SF2">
    <property type="entry name" value="X-RAY REPAIR CROSS-COMPLEMENTING PROTEIN 6"/>
    <property type="match status" value="1"/>
</dbReference>
<gene>
    <name evidence="22" type="ORF">N7G274_003352</name>
</gene>
<evidence type="ECO:0000256" key="17">
    <source>
        <dbReference type="ARBA" id="ARBA00024890"/>
    </source>
</evidence>
<evidence type="ECO:0000256" key="18">
    <source>
        <dbReference type="ARBA" id="ARBA00031811"/>
    </source>
</evidence>
<comment type="function">
    <text evidence="17">Single-stranded DNA-dependent ATP-dependent helicase. Involved in non-homologous end joining (NHEJ) DNA double strand break repair. DNA-binding is sequence-independent but has a high affinity to nicks in double-stranded DNA and to the ends of duplex DNA. Binds to naturally occurring chromosomal ends, and therefore provides chromosomal end protection. Required also for telomere recombination to repair telomeric ends in the absence of telomerase. KU70, of the KU70/KU80 heterodimer, binds to the stem loop of TLC1, the RNA component of telomerase. Involved in telomere maintenance. Interacts with telomeric repeats and subtelomeric sequences thereby controlling telomere length and protecting against subtelomeric rearrangement. Maintains telomeric chromatin, which is involved in silencing the expression of genes located at the telomere. Required for mating-type switching.</text>
</comment>
<evidence type="ECO:0000256" key="4">
    <source>
        <dbReference type="ARBA" id="ARBA00012551"/>
    </source>
</evidence>
<keyword evidence="9" id="KW-0378">Hydrolase</keyword>
<evidence type="ECO:0000313" key="22">
    <source>
        <dbReference type="EMBL" id="KAL2043832.1"/>
    </source>
</evidence>
<dbReference type="InterPro" id="IPR005160">
    <property type="entry name" value="Ku_C"/>
</dbReference>
<feature type="region of interest" description="Disordered" evidence="20">
    <location>
        <begin position="1"/>
        <end position="24"/>
    </location>
</feature>
<keyword evidence="12" id="KW-0779">Telomere</keyword>
<evidence type="ECO:0000256" key="19">
    <source>
        <dbReference type="ARBA" id="ARBA00047995"/>
    </source>
</evidence>
<proteinExistence type="inferred from homology"/>
<evidence type="ECO:0000256" key="11">
    <source>
        <dbReference type="ARBA" id="ARBA00022840"/>
    </source>
</evidence>
<dbReference type="Gene3D" id="1.10.720.30">
    <property type="entry name" value="SAP domain"/>
    <property type="match status" value="1"/>
</dbReference>
<dbReference type="InterPro" id="IPR006165">
    <property type="entry name" value="Ku70"/>
</dbReference>
<dbReference type="InterPro" id="IPR047087">
    <property type="entry name" value="KU70_core_dom"/>
</dbReference>
<evidence type="ECO:0000256" key="5">
    <source>
        <dbReference type="ARBA" id="ARBA00021796"/>
    </source>
</evidence>
<dbReference type="Pfam" id="PF02735">
    <property type="entry name" value="Ku"/>
    <property type="match status" value="1"/>
</dbReference>
<keyword evidence="8" id="KW-0227">DNA damage</keyword>
<evidence type="ECO:0000256" key="3">
    <source>
        <dbReference type="ARBA" id="ARBA00005240"/>
    </source>
</evidence>
<dbReference type="CDD" id="cd00788">
    <property type="entry name" value="KU70"/>
    <property type="match status" value="1"/>
</dbReference>
<comment type="similarity">
    <text evidence="3">Belongs to the ku70 family.</text>
</comment>
<evidence type="ECO:0000256" key="14">
    <source>
        <dbReference type="ARBA" id="ARBA00023172"/>
    </source>
</evidence>
<evidence type="ECO:0000256" key="13">
    <source>
        <dbReference type="ARBA" id="ARBA00023125"/>
    </source>
</evidence>
<dbReference type="Gene3D" id="1.10.1600.10">
    <property type="match status" value="1"/>
</dbReference>
<evidence type="ECO:0000256" key="15">
    <source>
        <dbReference type="ARBA" id="ARBA00023204"/>
    </source>
</evidence>
<dbReference type="Proteomes" id="UP001590950">
    <property type="component" value="Unassembled WGS sequence"/>
</dbReference>
<keyword evidence="10" id="KW-0347">Helicase</keyword>
<dbReference type="SUPFAM" id="SSF53300">
    <property type="entry name" value="vWA-like"/>
    <property type="match status" value="1"/>
</dbReference>
<dbReference type="Gene3D" id="4.10.970.10">
    <property type="entry name" value="Ku70, bridge and pillars"/>
    <property type="match status" value="1"/>
</dbReference>
<dbReference type="EMBL" id="JBEFKJ010000010">
    <property type="protein sequence ID" value="KAL2043832.1"/>
    <property type="molecule type" value="Genomic_DNA"/>
</dbReference>
<dbReference type="SUPFAM" id="SSF68906">
    <property type="entry name" value="SAP domain"/>
    <property type="match status" value="1"/>
</dbReference>
<dbReference type="Gene3D" id="2.40.290.10">
    <property type="match status" value="1"/>
</dbReference>
<feature type="compositionally biased region" description="Acidic residues" evidence="20">
    <location>
        <begin position="12"/>
        <end position="22"/>
    </location>
</feature>
<dbReference type="PANTHER" id="PTHR12604">
    <property type="entry name" value="KU AUTOANTIGEN DNA HELICASE"/>
    <property type="match status" value="1"/>
</dbReference>
<dbReference type="InterPro" id="IPR036361">
    <property type="entry name" value="SAP_dom_sf"/>
</dbReference>
<dbReference type="Gene3D" id="3.40.50.410">
    <property type="entry name" value="von Willebrand factor, type A domain"/>
    <property type="match status" value="1"/>
</dbReference>
<evidence type="ECO:0000256" key="20">
    <source>
        <dbReference type="SAM" id="MobiDB-lite"/>
    </source>
</evidence>
<evidence type="ECO:0000256" key="10">
    <source>
        <dbReference type="ARBA" id="ARBA00022806"/>
    </source>
</evidence>
<keyword evidence="23" id="KW-1185">Reference proteome</keyword>
<dbReference type="Pfam" id="PF03731">
    <property type="entry name" value="Ku_N"/>
    <property type="match status" value="1"/>
</dbReference>
<keyword evidence="16" id="KW-0539">Nucleus</keyword>
<dbReference type="EC" id="3.6.4.12" evidence="4"/>
<protein>
    <recommendedName>
        <fullName evidence="5">ATP-dependent DNA helicase II subunit 1</fullName>
        <ecNumber evidence="4">3.6.4.12</ecNumber>
    </recommendedName>
    <alternativeName>
        <fullName evidence="18">ATP-dependent DNA helicase II subunit Ku70</fullName>
    </alternativeName>
</protein>
<dbReference type="InterPro" id="IPR036465">
    <property type="entry name" value="vWFA_dom_sf"/>
</dbReference>
<dbReference type="SMART" id="SM00559">
    <property type="entry name" value="Ku78"/>
    <property type="match status" value="1"/>
</dbReference>
<dbReference type="PROSITE" id="PS50800">
    <property type="entry name" value="SAP"/>
    <property type="match status" value="1"/>
</dbReference>
<keyword evidence="7" id="KW-0547">Nucleotide-binding</keyword>
<dbReference type="Pfam" id="PF02037">
    <property type="entry name" value="SAP"/>
    <property type="match status" value="1"/>
</dbReference>
<dbReference type="Pfam" id="PF03730">
    <property type="entry name" value="Ku_C"/>
    <property type="match status" value="1"/>
</dbReference>
<accession>A0ABR4AGW2</accession>
<dbReference type="SUPFAM" id="SSF100939">
    <property type="entry name" value="SPOC domain-like"/>
    <property type="match status" value="1"/>
</dbReference>
<organism evidence="22 23">
    <name type="scientific">Stereocaulon virgatum</name>
    <dbReference type="NCBI Taxonomy" id="373712"/>
    <lineage>
        <taxon>Eukaryota</taxon>
        <taxon>Fungi</taxon>
        <taxon>Dikarya</taxon>
        <taxon>Ascomycota</taxon>
        <taxon>Pezizomycotina</taxon>
        <taxon>Lecanoromycetes</taxon>
        <taxon>OSLEUM clade</taxon>
        <taxon>Lecanoromycetidae</taxon>
        <taxon>Lecanorales</taxon>
        <taxon>Lecanorineae</taxon>
        <taxon>Stereocaulaceae</taxon>
        <taxon>Stereocaulon</taxon>
    </lineage>
</organism>
<keyword evidence="6" id="KW-0158">Chromosome</keyword>
<comment type="subcellular location">
    <subcellularLocation>
        <location evidence="2">Chromosome</location>
        <location evidence="2">Telomere</location>
    </subcellularLocation>
    <subcellularLocation>
        <location evidence="1">Nucleus</location>
    </subcellularLocation>
</comment>
<dbReference type="InterPro" id="IPR003034">
    <property type="entry name" value="SAP_dom"/>
</dbReference>
<dbReference type="InterPro" id="IPR005161">
    <property type="entry name" value="Ku_N"/>
</dbReference>
<evidence type="ECO:0000256" key="7">
    <source>
        <dbReference type="ARBA" id="ARBA00022741"/>
    </source>
</evidence>
<evidence type="ECO:0000256" key="12">
    <source>
        <dbReference type="ARBA" id="ARBA00022895"/>
    </source>
</evidence>
<feature type="compositionally biased region" description="Basic and acidic residues" evidence="20">
    <location>
        <begin position="1"/>
        <end position="11"/>
    </location>
</feature>
<keyword evidence="11" id="KW-0067">ATP-binding</keyword>
<dbReference type="CDD" id="cd01458">
    <property type="entry name" value="vWA_ku"/>
    <property type="match status" value="1"/>
</dbReference>
<feature type="domain" description="SAP" evidence="21">
    <location>
        <begin position="614"/>
        <end position="648"/>
    </location>
</feature>
<evidence type="ECO:0000256" key="16">
    <source>
        <dbReference type="ARBA" id="ARBA00023242"/>
    </source>
</evidence>